<dbReference type="eggNOG" id="COG0842">
    <property type="taxonomic scope" value="Bacteria"/>
</dbReference>
<evidence type="ECO:0000313" key="9">
    <source>
        <dbReference type="Proteomes" id="UP000013782"/>
    </source>
</evidence>
<dbReference type="PATRIC" id="fig|1158607.3.peg.48"/>
<evidence type="ECO:0000256" key="6">
    <source>
        <dbReference type="SAM" id="Phobius"/>
    </source>
</evidence>
<dbReference type="HOGENOM" id="CLU_072737_0_0_9"/>
<dbReference type="Proteomes" id="UP000013782">
    <property type="component" value="Unassembled WGS sequence"/>
</dbReference>
<dbReference type="AlphaFoldDB" id="R2SQ66"/>
<keyword evidence="4 6" id="KW-1133">Transmembrane helix</keyword>
<feature type="transmembrane region" description="Helical" evidence="6">
    <location>
        <begin position="238"/>
        <end position="257"/>
    </location>
</feature>
<proteinExistence type="predicted"/>
<keyword evidence="5 6" id="KW-0472">Membrane</keyword>
<feature type="domain" description="ABC-2 type transporter transmembrane" evidence="7">
    <location>
        <begin position="57"/>
        <end position="310"/>
    </location>
</feature>
<evidence type="ECO:0000313" key="8">
    <source>
        <dbReference type="EMBL" id="EOH97380.1"/>
    </source>
</evidence>
<evidence type="ECO:0000256" key="5">
    <source>
        <dbReference type="ARBA" id="ARBA00023136"/>
    </source>
</evidence>
<feature type="transmembrane region" description="Helical" evidence="6">
    <location>
        <begin position="169"/>
        <end position="192"/>
    </location>
</feature>
<comment type="caution">
    <text evidence="8">The sequence shown here is derived from an EMBL/GenBank/DDBJ whole genome shotgun (WGS) entry which is preliminary data.</text>
</comment>
<reference evidence="8 9" key="1">
    <citation type="submission" date="2013-02" db="EMBL/GenBank/DDBJ databases">
        <title>The Genome Sequence of Enterococcus pallens BAA-351.</title>
        <authorList>
            <consortium name="The Broad Institute Genome Sequencing Platform"/>
            <consortium name="The Broad Institute Genome Sequencing Center for Infectious Disease"/>
            <person name="Earl A.M."/>
            <person name="Gilmore M.S."/>
            <person name="Lebreton F."/>
            <person name="Walker B."/>
            <person name="Young S.K."/>
            <person name="Zeng Q."/>
            <person name="Gargeya S."/>
            <person name="Fitzgerald M."/>
            <person name="Haas B."/>
            <person name="Abouelleil A."/>
            <person name="Alvarado L."/>
            <person name="Arachchi H.M."/>
            <person name="Berlin A.M."/>
            <person name="Chapman S.B."/>
            <person name="Dewar J."/>
            <person name="Goldberg J."/>
            <person name="Griggs A."/>
            <person name="Gujja S."/>
            <person name="Hansen M."/>
            <person name="Howarth C."/>
            <person name="Imamovic A."/>
            <person name="Larimer J."/>
            <person name="McCowan C."/>
            <person name="Murphy C."/>
            <person name="Neiman D."/>
            <person name="Pearson M."/>
            <person name="Priest M."/>
            <person name="Roberts A."/>
            <person name="Saif S."/>
            <person name="Shea T."/>
            <person name="Sisk P."/>
            <person name="Sykes S."/>
            <person name="Wortman J."/>
            <person name="Nusbaum C."/>
            <person name="Birren B."/>
        </authorList>
    </citation>
    <scope>NUCLEOTIDE SEQUENCE [LARGE SCALE GENOMIC DNA]</scope>
    <source>
        <strain evidence="8 9">ATCC BAA-351</strain>
    </source>
</reference>
<dbReference type="STRING" id="160454.RV10_GL004331"/>
<accession>R2SQ66</accession>
<dbReference type="InterPro" id="IPR013525">
    <property type="entry name" value="ABC2_TM"/>
</dbReference>
<dbReference type="GO" id="GO:0005886">
    <property type="term" value="C:plasma membrane"/>
    <property type="evidence" value="ECO:0007669"/>
    <property type="project" value="UniProtKB-SubCell"/>
</dbReference>
<evidence type="ECO:0000256" key="2">
    <source>
        <dbReference type="ARBA" id="ARBA00022475"/>
    </source>
</evidence>
<feature type="transmembrane region" description="Helical" evidence="6">
    <location>
        <begin position="204"/>
        <end position="226"/>
    </location>
</feature>
<dbReference type="EMBL" id="AJAQ01000001">
    <property type="protein sequence ID" value="EOH97380.1"/>
    <property type="molecule type" value="Genomic_DNA"/>
</dbReference>
<dbReference type="GO" id="GO:0140359">
    <property type="term" value="F:ABC-type transporter activity"/>
    <property type="evidence" value="ECO:0007669"/>
    <property type="project" value="InterPro"/>
</dbReference>
<protein>
    <recommendedName>
        <fullName evidence="7">ABC-2 type transporter transmembrane domain-containing protein</fullName>
    </recommendedName>
</protein>
<gene>
    <name evidence="8" type="ORF">UAU_00048</name>
</gene>
<dbReference type="Pfam" id="PF12698">
    <property type="entry name" value="ABC2_membrane_3"/>
    <property type="match status" value="1"/>
</dbReference>
<evidence type="ECO:0000259" key="7">
    <source>
        <dbReference type="Pfam" id="PF12698"/>
    </source>
</evidence>
<evidence type="ECO:0000256" key="1">
    <source>
        <dbReference type="ARBA" id="ARBA00004651"/>
    </source>
</evidence>
<dbReference type="PANTHER" id="PTHR30294:SF45">
    <property type="entry name" value="LINEARMYCIN RESISTANCE PERMEASE PROTEIN LNRN"/>
    <property type="match status" value="1"/>
</dbReference>
<dbReference type="PANTHER" id="PTHR30294">
    <property type="entry name" value="MEMBRANE COMPONENT OF ABC TRANSPORTER YHHJ-RELATED"/>
    <property type="match status" value="1"/>
</dbReference>
<feature type="transmembrane region" description="Helical" evidence="6">
    <location>
        <begin position="128"/>
        <end position="148"/>
    </location>
</feature>
<keyword evidence="9" id="KW-1185">Reference proteome</keyword>
<dbReference type="InterPro" id="IPR051449">
    <property type="entry name" value="ABC-2_transporter_component"/>
</dbReference>
<evidence type="ECO:0000256" key="3">
    <source>
        <dbReference type="ARBA" id="ARBA00022692"/>
    </source>
</evidence>
<keyword evidence="2" id="KW-1003">Cell membrane</keyword>
<comment type="subcellular location">
    <subcellularLocation>
        <location evidence="1">Cell membrane</location>
        <topology evidence="1">Multi-pass membrane protein</topology>
    </subcellularLocation>
</comment>
<feature type="transmembrane region" description="Helical" evidence="6">
    <location>
        <begin position="293"/>
        <end position="310"/>
    </location>
</feature>
<keyword evidence="3 6" id="KW-0812">Transmembrane</keyword>
<organism evidence="8 9">
    <name type="scientific">Enterococcus pallens ATCC BAA-351</name>
    <dbReference type="NCBI Taxonomy" id="1158607"/>
    <lineage>
        <taxon>Bacteria</taxon>
        <taxon>Bacillati</taxon>
        <taxon>Bacillota</taxon>
        <taxon>Bacilli</taxon>
        <taxon>Lactobacillales</taxon>
        <taxon>Enterococcaceae</taxon>
        <taxon>Enterococcus</taxon>
    </lineage>
</organism>
<evidence type="ECO:0000256" key="4">
    <source>
        <dbReference type="ARBA" id="ARBA00022989"/>
    </source>
</evidence>
<name>R2SQ66_9ENTE</name>
<sequence length="319" mass="35384">MELLRNHLIRAWNKKMRLIIMSSLIVAALGVALFLSDRTSSSLKIAVVGNPTIQLEDSSLEITSLEKQPARSELALGTYDAVVDFSQGAPQITTFKNNDFKKQLAAFLAGKSGEAVQTAAQMNKAQRILGYVLMFLLMAGITNTFLFSEDKEKHLMERMICSGLSQGKLFLSYFIFLFGLLFIPTFIIFATVNQVFQVDLGMSLGNYACLLALLCLIGVSFALCNASFFKDGDQANMIGSMLIVITSLVSGSFFSLADDTGWWKSLTHYLPQKQFLQLTEAISKGQSYQENSLKIIFLVVLSGIFLLIAIKKNQKQYLQ</sequence>